<organism evidence="17 18">
    <name type="scientific">Sandaracinomonas limnophila</name>
    <dbReference type="NCBI Taxonomy" id="1862386"/>
    <lineage>
        <taxon>Bacteria</taxon>
        <taxon>Pseudomonadati</taxon>
        <taxon>Bacteroidota</taxon>
        <taxon>Cytophagia</taxon>
        <taxon>Cytophagales</taxon>
        <taxon>Flectobacillaceae</taxon>
        <taxon>Sandaracinomonas</taxon>
    </lineage>
</organism>
<sequence length="312" mass="35584">MKLYRNLNSFDSKGIQTAVTVGMFDSVHFGHQKVLKELTNISKLNKLESVVISFSNSTLSYFKQNVFDDFLFSIEDKIQQIEKLGIDHLIIIPFDDYVATIDAKHFVEDILITILNAKQLVLGYDNRFGKGREGSVDFVNKNFSTKIKAHSVEAEYLNYSNHSNEIISSSLAKHYLTLGWVDKIDQLLGRPFYLKGIVQSGKKLGRQIGFPTANIFLSPQQFVPSIGVYATKVFLNGQIFKGVTNLGFRPTVDNSKTLTIETYLFDFSEEIYGEEIEIEFVKKLRMEMKFNSIEELKIQINKDCEQAKKVLA</sequence>
<evidence type="ECO:0000256" key="11">
    <source>
        <dbReference type="ARBA" id="ARBA00022840"/>
    </source>
</evidence>
<dbReference type="RefSeq" id="WP_127802257.1">
    <property type="nucleotide sequence ID" value="NZ_SACY01000001.1"/>
</dbReference>
<comment type="catalytic activity">
    <reaction evidence="13 15">
        <text>riboflavin + ATP = FMN + ADP + H(+)</text>
        <dbReference type="Rhea" id="RHEA:14357"/>
        <dbReference type="ChEBI" id="CHEBI:15378"/>
        <dbReference type="ChEBI" id="CHEBI:30616"/>
        <dbReference type="ChEBI" id="CHEBI:57986"/>
        <dbReference type="ChEBI" id="CHEBI:58210"/>
        <dbReference type="ChEBI" id="CHEBI:456216"/>
        <dbReference type="EC" id="2.7.1.26"/>
    </reaction>
</comment>
<evidence type="ECO:0000256" key="9">
    <source>
        <dbReference type="ARBA" id="ARBA00022777"/>
    </source>
</evidence>
<evidence type="ECO:0000256" key="12">
    <source>
        <dbReference type="ARBA" id="ARBA00023268"/>
    </source>
</evidence>
<dbReference type="AlphaFoldDB" id="A0A437PWQ7"/>
<evidence type="ECO:0000313" key="18">
    <source>
        <dbReference type="Proteomes" id="UP000282832"/>
    </source>
</evidence>
<keyword evidence="9 15" id="KW-0418">Kinase</keyword>
<keyword evidence="12" id="KW-0511">Multifunctional enzyme</keyword>
<evidence type="ECO:0000256" key="8">
    <source>
        <dbReference type="ARBA" id="ARBA00022741"/>
    </source>
</evidence>
<protein>
    <recommendedName>
        <fullName evidence="15">Riboflavin biosynthesis protein</fullName>
    </recommendedName>
    <domain>
        <recommendedName>
            <fullName evidence="15">Riboflavin kinase</fullName>
            <ecNumber evidence="15">2.7.1.26</ecNumber>
        </recommendedName>
        <alternativeName>
            <fullName evidence="15">Flavokinase</fullName>
        </alternativeName>
    </domain>
    <domain>
        <recommendedName>
            <fullName evidence="15">FMN adenylyltransferase</fullName>
            <ecNumber evidence="15">2.7.7.2</ecNumber>
        </recommendedName>
        <alternativeName>
            <fullName evidence="15">FAD pyrophosphorylase</fullName>
        </alternativeName>
        <alternativeName>
            <fullName evidence="15">FAD synthase</fullName>
        </alternativeName>
    </domain>
</protein>
<keyword evidence="8 15" id="KW-0547">Nucleotide-binding</keyword>
<dbReference type="Proteomes" id="UP000282832">
    <property type="component" value="Unassembled WGS sequence"/>
</dbReference>
<dbReference type="InterPro" id="IPR002606">
    <property type="entry name" value="Riboflavin_kinase_bac"/>
</dbReference>
<dbReference type="InterPro" id="IPR023465">
    <property type="entry name" value="Riboflavin_kinase_dom_sf"/>
</dbReference>
<evidence type="ECO:0000256" key="14">
    <source>
        <dbReference type="ARBA" id="ARBA00049494"/>
    </source>
</evidence>
<comment type="catalytic activity">
    <reaction evidence="14 15">
        <text>FMN + ATP + H(+) = FAD + diphosphate</text>
        <dbReference type="Rhea" id="RHEA:17237"/>
        <dbReference type="ChEBI" id="CHEBI:15378"/>
        <dbReference type="ChEBI" id="CHEBI:30616"/>
        <dbReference type="ChEBI" id="CHEBI:33019"/>
        <dbReference type="ChEBI" id="CHEBI:57692"/>
        <dbReference type="ChEBI" id="CHEBI:58210"/>
        <dbReference type="EC" id="2.7.7.2"/>
    </reaction>
</comment>
<dbReference type="OrthoDB" id="9803667at2"/>
<comment type="caution">
    <text evidence="17">The sequence shown here is derived from an EMBL/GenBank/DDBJ whole genome shotgun (WGS) entry which is preliminary data.</text>
</comment>
<dbReference type="InterPro" id="IPR023468">
    <property type="entry name" value="Riboflavin_kinase"/>
</dbReference>
<evidence type="ECO:0000256" key="13">
    <source>
        <dbReference type="ARBA" id="ARBA00047880"/>
    </source>
</evidence>
<keyword evidence="4 15" id="KW-0285">Flavoprotein</keyword>
<dbReference type="PANTHER" id="PTHR22749:SF6">
    <property type="entry name" value="RIBOFLAVIN KINASE"/>
    <property type="match status" value="1"/>
</dbReference>
<dbReference type="InterPro" id="IPR015865">
    <property type="entry name" value="Riboflavin_kinase_bac/euk"/>
</dbReference>
<evidence type="ECO:0000256" key="1">
    <source>
        <dbReference type="ARBA" id="ARBA00002121"/>
    </source>
</evidence>
<evidence type="ECO:0000256" key="15">
    <source>
        <dbReference type="PIRNR" id="PIRNR004491"/>
    </source>
</evidence>
<dbReference type="CDD" id="cd02064">
    <property type="entry name" value="FAD_synthetase_N"/>
    <property type="match status" value="1"/>
</dbReference>
<dbReference type="Pfam" id="PF06574">
    <property type="entry name" value="FAD_syn"/>
    <property type="match status" value="1"/>
</dbReference>
<gene>
    <name evidence="17" type="primary">ribF</name>
    <name evidence="17" type="ORF">EOJ36_01535</name>
</gene>
<evidence type="ECO:0000256" key="2">
    <source>
        <dbReference type="ARBA" id="ARBA00004726"/>
    </source>
</evidence>
<evidence type="ECO:0000256" key="7">
    <source>
        <dbReference type="ARBA" id="ARBA00022695"/>
    </source>
</evidence>
<dbReference type="EC" id="2.7.7.2" evidence="15"/>
<evidence type="ECO:0000313" key="17">
    <source>
        <dbReference type="EMBL" id="RVU26705.1"/>
    </source>
</evidence>
<comment type="pathway">
    <text evidence="3 15">Cofactor biosynthesis; FMN biosynthesis; FMN from riboflavin (ATP route): step 1/1.</text>
</comment>
<dbReference type="UniPathway" id="UPA00277">
    <property type="reaction ID" value="UER00407"/>
</dbReference>
<keyword evidence="18" id="KW-1185">Reference proteome</keyword>
<dbReference type="Pfam" id="PF01687">
    <property type="entry name" value="Flavokinase"/>
    <property type="match status" value="1"/>
</dbReference>
<proteinExistence type="inferred from homology"/>
<dbReference type="InterPro" id="IPR015864">
    <property type="entry name" value="FAD_synthase"/>
</dbReference>
<dbReference type="GO" id="GO:0008531">
    <property type="term" value="F:riboflavin kinase activity"/>
    <property type="evidence" value="ECO:0007669"/>
    <property type="project" value="UniProtKB-UniRule"/>
</dbReference>
<dbReference type="Gene3D" id="2.40.30.30">
    <property type="entry name" value="Riboflavin kinase-like"/>
    <property type="match status" value="1"/>
</dbReference>
<dbReference type="InterPro" id="IPR014729">
    <property type="entry name" value="Rossmann-like_a/b/a_fold"/>
</dbReference>
<evidence type="ECO:0000256" key="5">
    <source>
        <dbReference type="ARBA" id="ARBA00022643"/>
    </source>
</evidence>
<dbReference type="SMART" id="SM00904">
    <property type="entry name" value="Flavokinase"/>
    <property type="match status" value="1"/>
</dbReference>
<dbReference type="Gene3D" id="3.40.50.620">
    <property type="entry name" value="HUPs"/>
    <property type="match status" value="1"/>
</dbReference>
<comment type="pathway">
    <text evidence="2 15">Cofactor biosynthesis; FAD biosynthesis; FAD from FMN: step 1/1.</text>
</comment>
<keyword evidence="11 15" id="KW-0067">ATP-binding</keyword>
<dbReference type="EC" id="2.7.1.26" evidence="15"/>
<accession>A0A437PWQ7</accession>
<keyword evidence="7 15" id="KW-0548">Nucleotidyltransferase</keyword>
<comment type="similarity">
    <text evidence="15">Belongs to the ribF family.</text>
</comment>
<evidence type="ECO:0000256" key="4">
    <source>
        <dbReference type="ARBA" id="ARBA00022630"/>
    </source>
</evidence>
<dbReference type="GO" id="GO:0005524">
    <property type="term" value="F:ATP binding"/>
    <property type="evidence" value="ECO:0007669"/>
    <property type="project" value="UniProtKB-UniRule"/>
</dbReference>
<dbReference type="SUPFAM" id="SSF82114">
    <property type="entry name" value="Riboflavin kinase-like"/>
    <property type="match status" value="1"/>
</dbReference>
<evidence type="ECO:0000256" key="10">
    <source>
        <dbReference type="ARBA" id="ARBA00022827"/>
    </source>
</evidence>
<dbReference type="GO" id="GO:0009398">
    <property type="term" value="P:FMN biosynthetic process"/>
    <property type="evidence" value="ECO:0007669"/>
    <property type="project" value="UniProtKB-UniRule"/>
</dbReference>
<dbReference type="PANTHER" id="PTHR22749">
    <property type="entry name" value="RIBOFLAVIN KINASE/FMN ADENYLYLTRANSFERASE"/>
    <property type="match status" value="1"/>
</dbReference>
<evidence type="ECO:0000259" key="16">
    <source>
        <dbReference type="SMART" id="SM00904"/>
    </source>
</evidence>
<feature type="domain" description="Riboflavin kinase" evidence="16">
    <location>
        <begin position="187"/>
        <end position="312"/>
    </location>
</feature>
<dbReference type="SUPFAM" id="SSF52374">
    <property type="entry name" value="Nucleotidylyl transferase"/>
    <property type="match status" value="1"/>
</dbReference>
<dbReference type="NCBIfam" id="TIGR00083">
    <property type="entry name" value="ribF"/>
    <property type="match status" value="1"/>
</dbReference>
<evidence type="ECO:0000256" key="6">
    <source>
        <dbReference type="ARBA" id="ARBA00022679"/>
    </source>
</evidence>
<name>A0A437PWQ7_9BACT</name>
<comment type="function">
    <text evidence="1">Catalyzes the phosphorylation of riboflavin to FMN followed by the adenylation of FMN to FAD.</text>
</comment>
<dbReference type="GO" id="GO:0009231">
    <property type="term" value="P:riboflavin biosynthetic process"/>
    <property type="evidence" value="ECO:0007669"/>
    <property type="project" value="InterPro"/>
</dbReference>
<dbReference type="UniPathway" id="UPA00276">
    <property type="reaction ID" value="UER00406"/>
</dbReference>
<dbReference type="NCBIfam" id="NF004162">
    <property type="entry name" value="PRK05627.1-5"/>
    <property type="match status" value="1"/>
</dbReference>
<dbReference type="EMBL" id="SACY01000001">
    <property type="protein sequence ID" value="RVU26705.1"/>
    <property type="molecule type" value="Genomic_DNA"/>
</dbReference>
<reference evidence="17 18" key="1">
    <citation type="submission" date="2019-01" db="EMBL/GenBank/DDBJ databases">
        <authorList>
            <person name="Chen W.-M."/>
        </authorList>
    </citation>
    <scope>NUCLEOTIDE SEQUENCE [LARGE SCALE GENOMIC DNA]</scope>
    <source>
        <strain evidence="17 18">FSY-15</strain>
    </source>
</reference>
<keyword evidence="5 15" id="KW-0288">FMN</keyword>
<dbReference type="PIRSF" id="PIRSF004491">
    <property type="entry name" value="FAD_Synth"/>
    <property type="match status" value="1"/>
</dbReference>
<dbReference type="GO" id="GO:0003919">
    <property type="term" value="F:FMN adenylyltransferase activity"/>
    <property type="evidence" value="ECO:0007669"/>
    <property type="project" value="UniProtKB-UniRule"/>
</dbReference>
<dbReference type="GO" id="GO:0006747">
    <property type="term" value="P:FAD biosynthetic process"/>
    <property type="evidence" value="ECO:0007669"/>
    <property type="project" value="UniProtKB-UniRule"/>
</dbReference>
<keyword evidence="6 15" id="KW-0808">Transferase</keyword>
<evidence type="ECO:0000256" key="3">
    <source>
        <dbReference type="ARBA" id="ARBA00005201"/>
    </source>
</evidence>
<keyword evidence="10 15" id="KW-0274">FAD</keyword>